<accession>A0ABQ0KW44</accession>
<dbReference type="Proteomes" id="UP000815677">
    <property type="component" value="Unassembled WGS sequence"/>
</dbReference>
<name>A0ABQ0KW44_MYCCL</name>
<feature type="region of interest" description="Disordered" evidence="1">
    <location>
        <begin position="32"/>
        <end position="58"/>
    </location>
</feature>
<evidence type="ECO:0000256" key="1">
    <source>
        <dbReference type="SAM" id="MobiDB-lite"/>
    </source>
</evidence>
<protein>
    <submittedName>
        <fullName evidence="2">Uncharacterized protein</fullName>
    </submittedName>
</protein>
<proteinExistence type="predicted"/>
<sequence>MPSSSPSPSTESSNLRTLNVVPFAVPVLISCPAAGGTRSPTPDTVPESPEPTDLDENATVPAPTAAQEALHAALVAQALADSLTGNGLNNSEFIPAHRMAPYFGRRSVETVGRRSREGFLEDADIYLDGDSISVPASPKDLDDAFECPICLEMLSHRVVYVPFLIPHLCPANSSSTPGFTAPLLAATLTAMCASRSTCSTAGAAHAARSSCGRRLIASTRWRRLYDSLILAGATARVLPTASQTSPFLNTNRGTIAVKP</sequence>
<keyword evidence="3" id="KW-1185">Reference proteome</keyword>
<dbReference type="EMBL" id="DF838671">
    <property type="protein sequence ID" value="GAT43154.1"/>
    <property type="molecule type" value="Genomic_DNA"/>
</dbReference>
<organism evidence="2 3">
    <name type="scientific">Mycena chlorophos</name>
    <name type="common">Agaric fungus</name>
    <name type="synonym">Agaricus chlorophos</name>
    <dbReference type="NCBI Taxonomy" id="658473"/>
    <lineage>
        <taxon>Eukaryota</taxon>
        <taxon>Fungi</taxon>
        <taxon>Dikarya</taxon>
        <taxon>Basidiomycota</taxon>
        <taxon>Agaricomycotina</taxon>
        <taxon>Agaricomycetes</taxon>
        <taxon>Agaricomycetidae</taxon>
        <taxon>Agaricales</taxon>
        <taxon>Marasmiineae</taxon>
        <taxon>Mycenaceae</taxon>
        <taxon>Mycena</taxon>
    </lineage>
</organism>
<evidence type="ECO:0000313" key="2">
    <source>
        <dbReference type="EMBL" id="GAT43154.1"/>
    </source>
</evidence>
<reference evidence="2" key="1">
    <citation type="submission" date="2014-09" db="EMBL/GenBank/DDBJ databases">
        <title>Genome sequence of the luminous mushroom Mycena chlorophos for searching fungal bioluminescence genes.</title>
        <authorList>
            <person name="Tanaka Y."/>
            <person name="Kasuga D."/>
            <person name="Oba Y."/>
            <person name="Hase S."/>
            <person name="Sato K."/>
            <person name="Oba Y."/>
            <person name="Sakakibara Y."/>
        </authorList>
    </citation>
    <scope>NUCLEOTIDE SEQUENCE</scope>
</reference>
<evidence type="ECO:0000313" key="3">
    <source>
        <dbReference type="Proteomes" id="UP000815677"/>
    </source>
</evidence>
<gene>
    <name evidence="2" type="ORF">MCHLO_00844</name>
</gene>